<accession>A0ABV2DLI6</accession>
<reference evidence="3 4" key="1">
    <citation type="submission" date="2024-06" db="EMBL/GenBank/DDBJ databases">
        <authorList>
            <person name="Kim D.-U."/>
        </authorList>
    </citation>
    <scope>NUCLEOTIDE SEQUENCE [LARGE SCALE GENOMIC DNA]</scope>
    <source>
        <strain evidence="3 4">KACC15460</strain>
    </source>
</reference>
<name>A0ABV2DLI6_9HYPH</name>
<comment type="caution">
    <text evidence="3">The sequence shown here is derived from an EMBL/GenBank/DDBJ whole genome shotgun (WGS) entry which is preliminary data.</text>
</comment>
<protein>
    <submittedName>
        <fullName evidence="3">ABC transporter substrate-binding protein</fullName>
    </submittedName>
</protein>
<evidence type="ECO:0000259" key="2">
    <source>
        <dbReference type="Pfam" id="PF04069"/>
    </source>
</evidence>
<keyword evidence="1" id="KW-0732">Signal</keyword>
<dbReference type="RefSeq" id="WP_354463063.1">
    <property type="nucleotide sequence ID" value="NZ_JBEWSZ010000002.1"/>
</dbReference>
<evidence type="ECO:0000313" key="4">
    <source>
        <dbReference type="Proteomes" id="UP001548832"/>
    </source>
</evidence>
<sequence>MKSQNASIMKIVGFAAAALAIAAVPAKAAELGAVDTPIKLAINEWTGQHITTRVAGEILTRMGYKVEYVTAGYFPQMTALQDDTITATLEIWSSNIGEVMNEALKSGNVVKLGDLGLAISETWYYNDAAQAACPGLPDWKALKGCADKFAVAETYPDGRFLDYPVEWGTTNAKRIKALDLPFKSVPAGSEGALVVEIKAAEEKKEPILVMFFSPHWLFADVNLHMVALPPYFDGCYEDASLGVNPNATYDCDWQRGHVDKLAWIGMKEKWPAAYAFLSQYQMTKEAQVPMLAAVDSKGENLQAVVSKWVDSNESVWKPWVNAAVK</sequence>
<dbReference type="SUPFAM" id="SSF53850">
    <property type="entry name" value="Periplasmic binding protein-like II"/>
    <property type="match status" value="1"/>
</dbReference>
<dbReference type="Gene3D" id="3.40.190.100">
    <property type="entry name" value="Glycine betaine-binding periplasmic protein, domain 2"/>
    <property type="match status" value="1"/>
</dbReference>
<dbReference type="Gene3D" id="3.40.190.10">
    <property type="entry name" value="Periplasmic binding protein-like II"/>
    <property type="match status" value="1"/>
</dbReference>
<feature type="chain" id="PRO_5045099760" evidence="1">
    <location>
        <begin position="29"/>
        <end position="325"/>
    </location>
</feature>
<keyword evidence="4" id="KW-1185">Reference proteome</keyword>
<dbReference type="InterPro" id="IPR007210">
    <property type="entry name" value="ABC_Gly_betaine_transp_sub-bd"/>
</dbReference>
<feature type="signal peptide" evidence="1">
    <location>
        <begin position="1"/>
        <end position="28"/>
    </location>
</feature>
<evidence type="ECO:0000313" key="3">
    <source>
        <dbReference type="EMBL" id="MET2830975.1"/>
    </source>
</evidence>
<evidence type="ECO:0000256" key="1">
    <source>
        <dbReference type="SAM" id="SignalP"/>
    </source>
</evidence>
<dbReference type="Proteomes" id="UP001548832">
    <property type="component" value="Unassembled WGS sequence"/>
</dbReference>
<feature type="domain" description="ABC-type glycine betaine transport system substrate-binding" evidence="2">
    <location>
        <begin position="37"/>
        <end position="310"/>
    </location>
</feature>
<dbReference type="EMBL" id="JBEWSZ010000002">
    <property type="protein sequence ID" value="MET2830975.1"/>
    <property type="molecule type" value="Genomic_DNA"/>
</dbReference>
<dbReference type="Pfam" id="PF04069">
    <property type="entry name" value="OpuAC"/>
    <property type="match status" value="1"/>
</dbReference>
<proteinExistence type="predicted"/>
<gene>
    <name evidence="3" type="ORF">ABVQ20_28720</name>
</gene>
<organism evidence="3 4">
    <name type="scientific">Mesorhizobium shangrilense</name>
    <dbReference type="NCBI Taxonomy" id="460060"/>
    <lineage>
        <taxon>Bacteria</taxon>
        <taxon>Pseudomonadati</taxon>
        <taxon>Pseudomonadota</taxon>
        <taxon>Alphaproteobacteria</taxon>
        <taxon>Hyphomicrobiales</taxon>
        <taxon>Phyllobacteriaceae</taxon>
        <taxon>Mesorhizobium</taxon>
    </lineage>
</organism>
<dbReference type="CDD" id="cd13643">
    <property type="entry name" value="PBP2_BCP_2"/>
    <property type="match status" value="1"/>
</dbReference>